<dbReference type="STRING" id="548476.cauri_0190"/>
<dbReference type="NCBIfam" id="NF033745">
    <property type="entry name" value="class_C_sortase"/>
    <property type="match status" value="1"/>
</dbReference>
<dbReference type="eggNOG" id="COG3764">
    <property type="taxonomic scope" value="Bacteria"/>
</dbReference>
<protein>
    <submittedName>
        <fullName evidence="4">Putative fimbrial associated sortase-like protein</fullName>
    </submittedName>
</protein>
<dbReference type="NCBIfam" id="TIGR01076">
    <property type="entry name" value="sortase_fam"/>
    <property type="match status" value="1"/>
</dbReference>
<dbReference type="HOGENOM" id="CLU_045680_1_2_11"/>
<name>C3PJR8_CORA7</name>
<dbReference type="GeneID" id="31922814"/>
<dbReference type="InterPro" id="IPR005754">
    <property type="entry name" value="Sortase"/>
</dbReference>
<feature type="transmembrane region" description="Helical" evidence="3">
    <location>
        <begin position="24"/>
        <end position="45"/>
    </location>
</feature>
<evidence type="ECO:0000313" key="4">
    <source>
        <dbReference type="EMBL" id="ACP31789.1"/>
    </source>
</evidence>
<feature type="active site" description="Acyl-thioester intermediate" evidence="2">
    <location>
        <position position="231"/>
    </location>
</feature>
<reference evidence="4 5" key="1">
    <citation type="journal article" date="2010" name="BMC Genomics">
        <title>Complete genome sequence and lifestyle of black-pigmented Corynebacterium aurimucosum ATCC 700975 (formerly C. nigricans CN-1) isolated from a vaginal swab of a woman with spontaneous abortion.</title>
        <authorList>
            <person name="Trost E."/>
            <person name="Gotker S."/>
            <person name="Schneider J."/>
            <person name="Schneiker-Bekel S."/>
            <person name="Szczepanowski R."/>
            <person name="Tilker A."/>
            <person name="Viehoever P."/>
            <person name="Arnold W."/>
            <person name="Bekel T."/>
            <person name="Blom J."/>
            <person name="Gartemann K.H."/>
            <person name="Linke B."/>
            <person name="Goesmann A."/>
            <person name="Puhler A."/>
            <person name="Shukla S.K."/>
            <person name="Tauch A."/>
        </authorList>
    </citation>
    <scope>NUCLEOTIDE SEQUENCE [LARGE SCALE GENOMIC DNA]</scope>
    <source>
        <strain evidence="5">ATCC 700975 / DSM 44827 / CIP 107346 / CN-1</strain>
    </source>
</reference>
<keyword evidence="3" id="KW-0472">Membrane</keyword>
<dbReference type="OrthoDB" id="5242161at2"/>
<keyword evidence="3" id="KW-1133">Transmembrane helix</keyword>
<evidence type="ECO:0000313" key="5">
    <source>
        <dbReference type="Proteomes" id="UP000002077"/>
    </source>
</evidence>
<feature type="active site" description="Proton donor/acceptor" evidence="2">
    <location>
        <position position="169"/>
    </location>
</feature>
<gene>
    <name evidence="4" type="primary">srtE</name>
    <name evidence="4" type="ordered locus">cauri_0190</name>
</gene>
<dbReference type="InterPro" id="IPR042002">
    <property type="entry name" value="Sortase_C"/>
</dbReference>
<dbReference type="KEGG" id="car:cauri_0190"/>
<dbReference type="Pfam" id="PF04203">
    <property type="entry name" value="Sortase"/>
    <property type="match status" value="1"/>
</dbReference>
<evidence type="ECO:0000256" key="1">
    <source>
        <dbReference type="ARBA" id="ARBA00022801"/>
    </source>
</evidence>
<dbReference type="GO" id="GO:0016787">
    <property type="term" value="F:hydrolase activity"/>
    <property type="evidence" value="ECO:0007669"/>
    <property type="project" value="UniProtKB-KW"/>
</dbReference>
<dbReference type="SUPFAM" id="SSF63817">
    <property type="entry name" value="Sortase"/>
    <property type="match status" value="1"/>
</dbReference>
<keyword evidence="1" id="KW-0378">Hydrolase</keyword>
<dbReference type="CDD" id="cd05827">
    <property type="entry name" value="Sortase_C"/>
    <property type="match status" value="1"/>
</dbReference>
<dbReference type="Gene3D" id="2.40.260.10">
    <property type="entry name" value="Sortase"/>
    <property type="match status" value="1"/>
</dbReference>
<dbReference type="AlphaFoldDB" id="C3PJR8"/>
<proteinExistence type="predicted"/>
<feature type="transmembrane region" description="Helical" evidence="3">
    <location>
        <begin position="268"/>
        <end position="289"/>
    </location>
</feature>
<keyword evidence="3" id="KW-0812">Transmembrane</keyword>
<dbReference type="InterPro" id="IPR023365">
    <property type="entry name" value="Sortase_dom-sf"/>
</dbReference>
<dbReference type="RefSeq" id="WP_012714768.1">
    <property type="nucleotide sequence ID" value="NC_012590.1"/>
</dbReference>
<organism evidence="4 5">
    <name type="scientific">Corynebacterium aurimucosum (strain ATCC 700975 / DSM 44827 / CIP 107346 / CN-1)</name>
    <name type="common">Corynebacterium nigricans</name>
    <dbReference type="NCBI Taxonomy" id="548476"/>
    <lineage>
        <taxon>Bacteria</taxon>
        <taxon>Bacillati</taxon>
        <taxon>Actinomycetota</taxon>
        <taxon>Actinomycetes</taxon>
        <taxon>Mycobacteriales</taxon>
        <taxon>Corynebacteriaceae</taxon>
        <taxon>Corynebacterium</taxon>
    </lineage>
</organism>
<keyword evidence="5" id="KW-1185">Reference proteome</keyword>
<evidence type="ECO:0000256" key="3">
    <source>
        <dbReference type="SAM" id="Phobius"/>
    </source>
</evidence>
<evidence type="ECO:0000256" key="2">
    <source>
        <dbReference type="PIRSR" id="PIRSR605754-1"/>
    </source>
</evidence>
<accession>C3PJR8</accession>
<sequence length="307" mass="33372">MTTSNLQSPSRSTARKRSNRSKGVAAIVMVLCALLGVGILLYPVVATQMNNWEQSKLARQFSDDSSAVSPEQAAAALAEARAFDEAHTGVSLEDPWSSGAPTDSEAYQQYLKVLDDFPAMGQIAIPSINVNLPIYHGTSDTTLLKGVGHLFGTALPLGGEGRRTVLTAHSGIENSTFFDNLEDVQVGDAIFIRNIGETLKYEVRDTEVILPDQLDRLAPEEGKDLVTLVTCTPYGINTHRLLVTAERVDFDPAEAEQALGGDALVWQWWMKLAIGAALALILLMLLGAFRLARKRRRTVAERGVHES</sequence>
<dbReference type="Proteomes" id="UP000002077">
    <property type="component" value="Chromosome"/>
</dbReference>
<dbReference type="EMBL" id="CP001601">
    <property type="protein sequence ID" value="ACP31789.1"/>
    <property type="molecule type" value="Genomic_DNA"/>
</dbReference>